<dbReference type="EMBL" id="BARS01013069">
    <property type="protein sequence ID" value="GAF93101.1"/>
    <property type="molecule type" value="Genomic_DNA"/>
</dbReference>
<organism evidence="7">
    <name type="scientific">marine sediment metagenome</name>
    <dbReference type="NCBI Taxonomy" id="412755"/>
    <lineage>
        <taxon>unclassified sequences</taxon>
        <taxon>metagenomes</taxon>
        <taxon>ecological metagenomes</taxon>
    </lineage>
</organism>
<evidence type="ECO:0000259" key="5">
    <source>
        <dbReference type="Pfam" id="PF01512"/>
    </source>
</evidence>
<evidence type="ECO:0000256" key="1">
    <source>
        <dbReference type="ARBA" id="ARBA00022485"/>
    </source>
</evidence>
<dbReference type="GO" id="GO:0009055">
    <property type="term" value="F:electron transfer activity"/>
    <property type="evidence" value="ECO:0007669"/>
    <property type="project" value="InterPro"/>
</dbReference>
<sequence length="176" mass="18110">KPIRTLLINGSECEPYLTADYRLMLEAPAPVISGALLAQRAVGAEDVIVCVEDNKPKAAEALSSAAEGTGVQVRVLKTKYPQGGEKQLTVAVLGKEVPTGGLPLDVGVVVVNVGTAAALARAVFRGKPLTHRVVTVSGGGIRQPKNLLAPVGASYQELIDYCGGLTKEAARVVAGG</sequence>
<dbReference type="Pfam" id="PF10531">
    <property type="entry name" value="SLBB"/>
    <property type="match status" value="1"/>
</dbReference>
<gene>
    <name evidence="7" type="ORF">S01H1_22922</name>
</gene>
<accession>X0U154</accession>
<dbReference type="GO" id="GO:0051539">
    <property type="term" value="F:4 iron, 4 sulfur cluster binding"/>
    <property type="evidence" value="ECO:0007669"/>
    <property type="project" value="UniProtKB-KW"/>
</dbReference>
<feature type="domain" description="NADH-ubiquinone oxidoreductase 51kDa subunit FMN-binding" evidence="5">
    <location>
        <begin position="3"/>
        <end position="120"/>
    </location>
</feature>
<comment type="caution">
    <text evidence="7">The sequence shown here is derived from an EMBL/GenBank/DDBJ whole genome shotgun (WGS) entry which is preliminary data.</text>
</comment>
<dbReference type="SUPFAM" id="SSF142984">
    <property type="entry name" value="Nqo1 middle domain-like"/>
    <property type="match status" value="1"/>
</dbReference>
<dbReference type="AlphaFoldDB" id="X0U154"/>
<dbReference type="InterPro" id="IPR037225">
    <property type="entry name" value="Nuo51_FMN-bd_sf"/>
</dbReference>
<feature type="non-terminal residue" evidence="7">
    <location>
        <position position="176"/>
    </location>
</feature>
<evidence type="ECO:0000259" key="6">
    <source>
        <dbReference type="Pfam" id="PF10531"/>
    </source>
</evidence>
<dbReference type="Pfam" id="PF01512">
    <property type="entry name" value="Complex1_51K"/>
    <property type="match status" value="1"/>
</dbReference>
<evidence type="ECO:0008006" key="8">
    <source>
        <dbReference type="Google" id="ProtNLM"/>
    </source>
</evidence>
<dbReference type="InterPro" id="IPR019554">
    <property type="entry name" value="Soluble_ligand-bd"/>
</dbReference>
<feature type="domain" description="Soluble ligand binding" evidence="6">
    <location>
        <begin position="133"/>
        <end position="175"/>
    </location>
</feature>
<dbReference type="PANTHER" id="PTHR43034">
    <property type="entry name" value="ION-TRANSLOCATING OXIDOREDUCTASE COMPLEX SUBUNIT C"/>
    <property type="match status" value="1"/>
</dbReference>
<evidence type="ECO:0000313" key="7">
    <source>
        <dbReference type="EMBL" id="GAF93101.1"/>
    </source>
</evidence>
<dbReference type="InterPro" id="IPR011538">
    <property type="entry name" value="Nuo51_FMN-bd"/>
</dbReference>
<dbReference type="GO" id="GO:0016020">
    <property type="term" value="C:membrane"/>
    <property type="evidence" value="ECO:0007669"/>
    <property type="project" value="InterPro"/>
</dbReference>
<dbReference type="SUPFAM" id="SSF142019">
    <property type="entry name" value="Nqo1 FMN-binding domain-like"/>
    <property type="match status" value="1"/>
</dbReference>
<proteinExistence type="predicted"/>
<keyword evidence="1" id="KW-0004">4Fe-4S</keyword>
<evidence type="ECO:0000256" key="3">
    <source>
        <dbReference type="ARBA" id="ARBA00023004"/>
    </source>
</evidence>
<dbReference type="InterPro" id="IPR010208">
    <property type="entry name" value="Ion_transpt_RnfC/RsxC"/>
</dbReference>
<feature type="non-terminal residue" evidence="7">
    <location>
        <position position="1"/>
    </location>
</feature>
<keyword evidence="2" id="KW-0479">Metal-binding</keyword>
<keyword evidence="3" id="KW-0408">Iron</keyword>
<dbReference type="GO" id="GO:0046872">
    <property type="term" value="F:metal ion binding"/>
    <property type="evidence" value="ECO:0007669"/>
    <property type="project" value="UniProtKB-KW"/>
</dbReference>
<name>X0U154_9ZZZZ</name>
<keyword evidence="4" id="KW-0411">Iron-sulfur</keyword>
<evidence type="ECO:0000256" key="4">
    <source>
        <dbReference type="ARBA" id="ARBA00023014"/>
    </source>
</evidence>
<dbReference type="Gene3D" id="3.40.50.11540">
    <property type="entry name" value="NADH-ubiquinone oxidoreductase 51kDa subunit"/>
    <property type="match status" value="1"/>
</dbReference>
<dbReference type="PANTHER" id="PTHR43034:SF2">
    <property type="entry name" value="ION-TRANSLOCATING OXIDOREDUCTASE COMPLEX SUBUNIT C"/>
    <property type="match status" value="1"/>
</dbReference>
<evidence type="ECO:0000256" key="2">
    <source>
        <dbReference type="ARBA" id="ARBA00022723"/>
    </source>
</evidence>
<protein>
    <recommendedName>
        <fullName evidence="8">NADH-ubiquinone oxidoreductase 51kDa subunit FMN-binding domain-containing protein</fullName>
    </recommendedName>
</protein>
<reference evidence="7" key="1">
    <citation type="journal article" date="2014" name="Front. Microbiol.">
        <title>High frequency of phylogenetically diverse reductive dehalogenase-homologous genes in deep subseafloor sedimentary metagenomes.</title>
        <authorList>
            <person name="Kawai M."/>
            <person name="Futagami T."/>
            <person name="Toyoda A."/>
            <person name="Takaki Y."/>
            <person name="Nishi S."/>
            <person name="Hori S."/>
            <person name="Arai W."/>
            <person name="Tsubouchi T."/>
            <person name="Morono Y."/>
            <person name="Uchiyama I."/>
            <person name="Ito T."/>
            <person name="Fujiyama A."/>
            <person name="Inagaki F."/>
            <person name="Takami H."/>
        </authorList>
    </citation>
    <scope>NUCLEOTIDE SEQUENCE</scope>
    <source>
        <strain evidence="7">Expedition CK06-06</strain>
    </source>
</reference>